<comment type="caution">
    <text evidence="1">The sequence shown here is derived from an EMBL/GenBank/DDBJ whole genome shotgun (WGS) entry which is preliminary data.</text>
</comment>
<gene>
    <name evidence="1" type="ORF">TEA_003483</name>
</gene>
<dbReference type="AlphaFoldDB" id="A0A4S4DNR6"/>
<keyword evidence="2" id="KW-1185">Reference proteome</keyword>
<proteinExistence type="predicted"/>
<reference evidence="1 2" key="1">
    <citation type="journal article" date="2018" name="Proc. Natl. Acad. Sci. U.S.A.">
        <title>Draft genome sequence of Camellia sinensis var. sinensis provides insights into the evolution of the tea genome and tea quality.</title>
        <authorList>
            <person name="Wei C."/>
            <person name="Yang H."/>
            <person name="Wang S."/>
            <person name="Zhao J."/>
            <person name="Liu C."/>
            <person name="Gao L."/>
            <person name="Xia E."/>
            <person name="Lu Y."/>
            <person name="Tai Y."/>
            <person name="She G."/>
            <person name="Sun J."/>
            <person name="Cao H."/>
            <person name="Tong W."/>
            <person name="Gao Q."/>
            <person name="Li Y."/>
            <person name="Deng W."/>
            <person name="Jiang X."/>
            <person name="Wang W."/>
            <person name="Chen Q."/>
            <person name="Zhang S."/>
            <person name="Li H."/>
            <person name="Wu J."/>
            <person name="Wang P."/>
            <person name="Li P."/>
            <person name="Shi C."/>
            <person name="Zheng F."/>
            <person name="Jian J."/>
            <person name="Huang B."/>
            <person name="Shan D."/>
            <person name="Shi M."/>
            <person name="Fang C."/>
            <person name="Yue Y."/>
            <person name="Li F."/>
            <person name="Li D."/>
            <person name="Wei S."/>
            <person name="Han B."/>
            <person name="Jiang C."/>
            <person name="Yin Y."/>
            <person name="Xia T."/>
            <person name="Zhang Z."/>
            <person name="Bennetzen J.L."/>
            <person name="Zhao S."/>
            <person name="Wan X."/>
        </authorList>
    </citation>
    <scope>NUCLEOTIDE SEQUENCE [LARGE SCALE GENOMIC DNA]</scope>
    <source>
        <strain evidence="2">cv. Shuchazao</strain>
        <tissue evidence="1">Leaf</tissue>
    </source>
</reference>
<sequence length="203" mass="23199">MKFWGFLLAQLPIKSRRLSGNSLSNTILMFVEDYTHFGRTSLGIFKKNSGTGRQVLLHMESGRVCGRDWRQTKSSIPICTIIYGFNPKKKKKKKTSSDCCVVVKSLRMKFWGFLLAQLPIKSRRLSGNSLSNTILMFVEDYTHFGRTSLGIFKKNSGTGRQVLLHMESGRAYGRDWRGGRRRERKIGKGNLGIQIRILSIVDY</sequence>
<protein>
    <submittedName>
        <fullName evidence="1">Uncharacterized protein</fullName>
    </submittedName>
</protein>
<organism evidence="1 2">
    <name type="scientific">Camellia sinensis var. sinensis</name>
    <name type="common">China tea</name>
    <dbReference type="NCBI Taxonomy" id="542762"/>
    <lineage>
        <taxon>Eukaryota</taxon>
        <taxon>Viridiplantae</taxon>
        <taxon>Streptophyta</taxon>
        <taxon>Embryophyta</taxon>
        <taxon>Tracheophyta</taxon>
        <taxon>Spermatophyta</taxon>
        <taxon>Magnoliopsida</taxon>
        <taxon>eudicotyledons</taxon>
        <taxon>Gunneridae</taxon>
        <taxon>Pentapetalae</taxon>
        <taxon>asterids</taxon>
        <taxon>Ericales</taxon>
        <taxon>Theaceae</taxon>
        <taxon>Camellia</taxon>
    </lineage>
</organism>
<name>A0A4S4DNR6_CAMSN</name>
<dbReference type="Proteomes" id="UP000306102">
    <property type="component" value="Unassembled WGS sequence"/>
</dbReference>
<dbReference type="EMBL" id="SDRB02010733">
    <property type="protein sequence ID" value="THG04672.1"/>
    <property type="molecule type" value="Genomic_DNA"/>
</dbReference>
<accession>A0A4S4DNR6</accession>
<evidence type="ECO:0000313" key="1">
    <source>
        <dbReference type="EMBL" id="THG04672.1"/>
    </source>
</evidence>
<evidence type="ECO:0000313" key="2">
    <source>
        <dbReference type="Proteomes" id="UP000306102"/>
    </source>
</evidence>